<dbReference type="InterPro" id="IPR021858">
    <property type="entry name" value="Fun_TF"/>
</dbReference>
<dbReference type="InterPro" id="IPR052360">
    <property type="entry name" value="Transcr_Regulatory_Proteins"/>
</dbReference>
<organism evidence="8">
    <name type="scientific">Metarhizium acridum (strain CQMa 102)</name>
    <dbReference type="NCBI Taxonomy" id="655827"/>
    <lineage>
        <taxon>Eukaryota</taxon>
        <taxon>Fungi</taxon>
        <taxon>Dikarya</taxon>
        <taxon>Ascomycota</taxon>
        <taxon>Pezizomycotina</taxon>
        <taxon>Sordariomycetes</taxon>
        <taxon>Hypocreomycetidae</taxon>
        <taxon>Hypocreales</taxon>
        <taxon>Clavicipitaceae</taxon>
        <taxon>Metarhizium</taxon>
    </lineage>
</organism>
<gene>
    <name evidence="7" type="ORF">MAC_00198</name>
</gene>
<name>E9DR29_METAQ</name>
<dbReference type="PANTHER" id="PTHR36206:SF12">
    <property type="entry name" value="ASPERCRYPTIN BIOSYNTHESIS CLUSTER-SPECIFIC TRANSCRIPTION REGULATOR ATNN-RELATED"/>
    <property type="match status" value="1"/>
</dbReference>
<evidence type="ECO:0000313" key="7">
    <source>
        <dbReference type="EMBL" id="EFY93707.1"/>
    </source>
</evidence>
<evidence type="ECO:0000256" key="5">
    <source>
        <dbReference type="ARBA" id="ARBA00023163"/>
    </source>
</evidence>
<evidence type="ECO:0000256" key="1">
    <source>
        <dbReference type="ARBA" id="ARBA00022723"/>
    </source>
</evidence>
<dbReference type="KEGG" id="maw:19244509"/>
<dbReference type="InParanoid" id="E9DR29"/>
<evidence type="ECO:0000256" key="2">
    <source>
        <dbReference type="ARBA" id="ARBA00022833"/>
    </source>
</evidence>
<dbReference type="eggNOG" id="ENOG502TFF2">
    <property type="taxonomic scope" value="Eukaryota"/>
</dbReference>
<dbReference type="AlphaFoldDB" id="E9DR29"/>
<evidence type="ECO:0000256" key="6">
    <source>
        <dbReference type="ARBA" id="ARBA00023242"/>
    </source>
</evidence>
<proteinExistence type="predicted"/>
<dbReference type="EMBL" id="GL698470">
    <property type="protein sequence ID" value="EFY93707.1"/>
    <property type="molecule type" value="Genomic_DNA"/>
</dbReference>
<protein>
    <submittedName>
        <fullName evidence="7">C6 zinc finger domain protein</fullName>
    </submittedName>
</protein>
<keyword evidence="1" id="KW-0479">Metal-binding</keyword>
<keyword evidence="3" id="KW-0805">Transcription regulation</keyword>
<sequence>MPLSAYPTPSSQDEFQAVQSFRERTLAQVSEFFIDELWTTKILRIAHAEPGIWHALISLSSYHDLFMHPVDAANGQLAVERHNLGIYALHHHNMAIKAALDIQRTPEHPLSHIISCVVFVIIEIIRGEVIAAIRLLKHGQRVLQDFETQQRHSQMPLGPEDGVIVNLVGALFTGLTHQAVCVGYLTGVTIY</sequence>
<keyword evidence="6" id="KW-0539">Nucleus</keyword>
<evidence type="ECO:0000313" key="8">
    <source>
        <dbReference type="Proteomes" id="UP000002499"/>
    </source>
</evidence>
<dbReference type="OrthoDB" id="3598904at2759"/>
<keyword evidence="2" id="KW-0862">Zinc</keyword>
<dbReference type="HOGENOM" id="CLU_1195109_0_0_1"/>
<evidence type="ECO:0000256" key="4">
    <source>
        <dbReference type="ARBA" id="ARBA00023125"/>
    </source>
</evidence>
<keyword evidence="8" id="KW-1185">Reference proteome</keyword>
<dbReference type="GeneID" id="19244509"/>
<dbReference type="GO" id="GO:0046872">
    <property type="term" value="F:metal ion binding"/>
    <property type="evidence" value="ECO:0007669"/>
    <property type="project" value="UniProtKB-KW"/>
</dbReference>
<evidence type="ECO:0000256" key="3">
    <source>
        <dbReference type="ARBA" id="ARBA00023015"/>
    </source>
</evidence>
<keyword evidence="5" id="KW-0804">Transcription</keyword>
<dbReference type="PANTHER" id="PTHR36206">
    <property type="entry name" value="ASPERCRYPTIN BIOSYNTHESIS CLUSTER-SPECIFIC TRANSCRIPTION REGULATOR ATNN-RELATED"/>
    <property type="match status" value="1"/>
</dbReference>
<reference evidence="7 8" key="1">
    <citation type="journal article" date="2011" name="PLoS Genet.">
        <title>Genome sequencing and comparative transcriptomics of the model entomopathogenic fungi Metarhizium anisopliae and M. acridum.</title>
        <authorList>
            <person name="Gao Q."/>
            <person name="Jin K."/>
            <person name="Ying S.H."/>
            <person name="Zhang Y."/>
            <person name="Xiao G."/>
            <person name="Shang Y."/>
            <person name="Duan Z."/>
            <person name="Hu X."/>
            <person name="Xie X.Q."/>
            <person name="Zhou G."/>
            <person name="Peng G."/>
            <person name="Luo Z."/>
            <person name="Huang W."/>
            <person name="Wang B."/>
            <person name="Fang W."/>
            <person name="Wang S."/>
            <person name="Zhong Y."/>
            <person name="Ma L.J."/>
            <person name="St Leger R.J."/>
            <person name="Zhao G.P."/>
            <person name="Pei Y."/>
            <person name="Feng M.G."/>
            <person name="Xia Y."/>
            <person name="Wang C."/>
        </authorList>
    </citation>
    <scope>NUCLEOTIDE SEQUENCE [LARGE SCALE GENOMIC DNA]</scope>
    <source>
        <strain evidence="7 8">CQMa 102</strain>
    </source>
</reference>
<dbReference type="Proteomes" id="UP000002499">
    <property type="component" value="Unassembled WGS sequence"/>
</dbReference>
<dbReference type="STRING" id="655827.E9DR29"/>
<accession>E9DR29</accession>
<keyword evidence="4" id="KW-0238">DNA-binding</keyword>
<dbReference type="Pfam" id="PF11951">
    <property type="entry name" value="Fungal_trans_2"/>
    <property type="match status" value="1"/>
</dbReference>
<dbReference type="GO" id="GO:0003677">
    <property type="term" value="F:DNA binding"/>
    <property type="evidence" value="ECO:0007669"/>
    <property type="project" value="UniProtKB-KW"/>
</dbReference>